<sequence length="134" mass="15315">MSCANEDLVLPIKLSTIATQWCAAVLKKKLAACEEHTAIRQQEIAALEAKLAKYRERWTKSVRDHEALDAAVAHWETVKHNCSATATVEFEEQKRILAANLAAFEEKCAGMYVRFPEWDYLEAFLRKMDSKNKK</sequence>
<accession>A0ABR3QRU0</accession>
<comment type="caution">
    <text evidence="1">The sequence shown here is derived from an EMBL/GenBank/DDBJ whole genome shotgun (WGS) entry which is preliminary data.</text>
</comment>
<dbReference type="Proteomes" id="UP001521222">
    <property type="component" value="Unassembled WGS sequence"/>
</dbReference>
<evidence type="ECO:0000313" key="2">
    <source>
        <dbReference type="Proteomes" id="UP001521222"/>
    </source>
</evidence>
<protein>
    <submittedName>
        <fullName evidence="1">Uncharacterized protein</fullName>
    </submittedName>
</protein>
<dbReference type="EMBL" id="JAKIXB020000034">
    <property type="protein sequence ID" value="KAL1594862.1"/>
    <property type="molecule type" value="Genomic_DNA"/>
</dbReference>
<gene>
    <name evidence="1" type="ORF">SLS59_008675</name>
</gene>
<keyword evidence="2" id="KW-1185">Reference proteome</keyword>
<reference evidence="1 2" key="1">
    <citation type="submission" date="2024-02" db="EMBL/GenBank/DDBJ databases">
        <title>De novo assembly and annotation of 12 fungi associated with fruit tree decline syndrome in Ontario, Canada.</title>
        <authorList>
            <person name="Sulman M."/>
            <person name="Ellouze W."/>
            <person name="Ilyukhin E."/>
        </authorList>
    </citation>
    <scope>NUCLEOTIDE SEQUENCE [LARGE SCALE GENOMIC DNA]</scope>
    <source>
        <strain evidence="1 2">M97-236</strain>
    </source>
</reference>
<organism evidence="1 2">
    <name type="scientific">Nothophoma quercina</name>
    <dbReference type="NCBI Taxonomy" id="749835"/>
    <lineage>
        <taxon>Eukaryota</taxon>
        <taxon>Fungi</taxon>
        <taxon>Dikarya</taxon>
        <taxon>Ascomycota</taxon>
        <taxon>Pezizomycotina</taxon>
        <taxon>Dothideomycetes</taxon>
        <taxon>Pleosporomycetidae</taxon>
        <taxon>Pleosporales</taxon>
        <taxon>Pleosporineae</taxon>
        <taxon>Didymellaceae</taxon>
        <taxon>Nothophoma</taxon>
    </lineage>
</organism>
<proteinExistence type="predicted"/>
<evidence type="ECO:0000313" key="1">
    <source>
        <dbReference type="EMBL" id="KAL1594862.1"/>
    </source>
</evidence>
<name>A0ABR3QRU0_9PLEO</name>